<reference evidence="3" key="1">
    <citation type="submission" date="2021-08" db="EMBL/GenBank/DDBJ databases">
        <authorList>
            <person name="Zhang H."/>
            <person name="Xu M."/>
            <person name="Yu Z."/>
            <person name="Yang L."/>
            <person name="Cai Y."/>
        </authorList>
    </citation>
    <scope>NUCLEOTIDE SEQUENCE</scope>
    <source>
        <strain evidence="3">CHL1</strain>
    </source>
</reference>
<sequence length="565" mass="61016">MFRLIAVAFATMLLACAPRAASAQDAAIGEPDLSPGEVAAAKAACASQTPGRPASGSIKRYVETFVAAHTEYDPKTCKPHGAGEWLPIDKQPCDLGAGCGMMSTGVLQNRPLASGACAGRTYNFASLCYTWILHSNLYLRDRIAAMYVPPQISPVTETFELKVKLVKPTSEASEFTRWFEDGLGLWQQKLAAAADKDLKWSGTSVKETSPRPEKKTNDTCWCAGSTILPFYEISGGEWTVDEDTGEWGPDGVGWNTDAIDYYREKRRAPCGTRFRQQMQFMVVDTHPDWENYGKMNVLGGSFDNRTMTSLRAGLSKTREYKVVAKKARLACSKIRFPDLPPAGPGAMAVIDDPRPVAAAAMEIERVSGRAISYEDAPFRDRRAMASMVEAAEGDAFLAPRGDVLTTPMPSSPDQAAAALRAAVVRYEAGRPVAAFDVIEDGMIRVAPRAAVDASGAMRPHARARPKDQPEGEAPHGHGAARRSARGGGGGRGTTGAYRHGSDRPAVAPESRFRRGRRTGARGAGAARRGLRPQDGVEAALRSRLRRLCAEPDRGGLTASRRQFRV</sequence>
<protein>
    <submittedName>
        <fullName evidence="3">Uncharacterized protein</fullName>
    </submittedName>
</protein>
<evidence type="ECO:0000256" key="2">
    <source>
        <dbReference type="SAM" id="SignalP"/>
    </source>
</evidence>
<dbReference type="EMBL" id="CP081869">
    <property type="protein sequence ID" value="QZN99301.1"/>
    <property type="molecule type" value="Genomic_DNA"/>
</dbReference>
<organism evidence="3 4">
    <name type="scientific">Chenggangzhangella methanolivorans</name>
    <dbReference type="NCBI Taxonomy" id="1437009"/>
    <lineage>
        <taxon>Bacteria</taxon>
        <taxon>Pseudomonadati</taxon>
        <taxon>Pseudomonadota</taxon>
        <taxon>Alphaproteobacteria</taxon>
        <taxon>Hyphomicrobiales</taxon>
        <taxon>Methylopilaceae</taxon>
        <taxon>Chenggangzhangella</taxon>
    </lineage>
</organism>
<feature type="region of interest" description="Disordered" evidence="1">
    <location>
        <begin position="450"/>
        <end position="535"/>
    </location>
</feature>
<feature type="compositionally biased region" description="Basic and acidic residues" evidence="1">
    <location>
        <begin position="464"/>
        <end position="475"/>
    </location>
</feature>
<gene>
    <name evidence="3" type="ORF">K6K41_21295</name>
</gene>
<evidence type="ECO:0000256" key="1">
    <source>
        <dbReference type="SAM" id="MobiDB-lite"/>
    </source>
</evidence>
<evidence type="ECO:0000313" key="3">
    <source>
        <dbReference type="EMBL" id="QZN99301.1"/>
    </source>
</evidence>
<dbReference type="Proteomes" id="UP000825701">
    <property type="component" value="Chromosome"/>
</dbReference>
<evidence type="ECO:0000313" key="4">
    <source>
        <dbReference type="Proteomes" id="UP000825701"/>
    </source>
</evidence>
<feature type="chain" id="PRO_5038781772" evidence="2">
    <location>
        <begin position="24"/>
        <end position="565"/>
    </location>
</feature>
<keyword evidence="4" id="KW-1185">Reference proteome</keyword>
<dbReference type="PROSITE" id="PS51257">
    <property type="entry name" value="PROKAR_LIPOPROTEIN"/>
    <property type="match status" value="1"/>
</dbReference>
<feature type="signal peptide" evidence="2">
    <location>
        <begin position="1"/>
        <end position="23"/>
    </location>
</feature>
<accession>A0A9E6REA8</accession>
<dbReference type="AlphaFoldDB" id="A0A9E6REA8"/>
<name>A0A9E6REA8_9HYPH</name>
<keyword evidence="2" id="KW-0732">Signal</keyword>
<dbReference type="RefSeq" id="WP_261402351.1">
    <property type="nucleotide sequence ID" value="NZ_CP081869.1"/>
</dbReference>
<proteinExistence type="predicted"/>
<dbReference type="KEGG" id="cmet:K6K41_21295"/>